<evidence type="ECO:0000256" key="1">
    <source>
        <dbReference type="SAM" id="MobiDB-lite"/>
    </source>
</evidence>
<sequence>MVVRPFVIQHILPPKHKDDVQSAKISPAKRQLAPAKVSAGAARSNLITPKVGGERWCPSPSTSRVTSTPSPGSPAP</sequence>
<proteinExistence type="predicted"/>
<comment type="caution">
    <text evidence="2">The sequence shown here is derived from an EMBL/GenBank/DDBJ whole genome shotgun (WGS) entry which is preliminary data.</text>
</comment>
<dbReference type="Proteomes" id="UP000823388">
    <property type="component" value="Chromosome 1K"/>
</dbReference>
<feature type="compositionally biased region" description="Low complexity" evidence="1">
    <location>
        <begin position="58"/>
        <end position="70"/>
    </location>
</feature>
<feature type="region of interest" description="Disordered" evidence="1">
    <location>
        <begin position="16"/>
        <end position="76"/>
    </location>
</feature>
<keyword evidence="3" id="KW-1185">Reference proteome</keyword>
<name>A0A8T0XK11_PANVG</name>
<reference evidence="2" key="1">
    <citation type="submission" date="2020-05" db="EMBL/GenBank/DDBJ databases">
        <title>WGS assembly of Panicum virgatum.</title>
        <authorList>
            <person name="Lovell J.T."/>
            <person name="Jenkins J."/>
            <person name="Shu S."/>
            <person name="Juenger T.E."/>
            <person name="Schmutz J."/>
        </authorList>
    </citation>
    <scope>NUCLEOTIDE SEQUENCE</scope>
    <source>
        <strain evidence="2">AP13</strain>
    </source>
</reference>
<evidence type="ECO:0000313" key="2">
    <source>
        <dbReference type="EMBL" id="KAG2658286.1"/>
    </source>
</evidence>
<organism evidence="2 3">
    <name type="scientific">Panicum virgatum</name>
    <name type="common">Blackwell switchgrass</name>
    <dbReference type="NCBI Taxonomy" id="38727"/>
    <lineage>
        <taxon>Eukaryota</taxon>
        <taxon>Viridiplantae</taxon>
        <taxon>Streptophyta</taxon>
        <taxon>Embryophyta</taxon>
        <taxon>Tracheophyta</taxon>
        <taxon>Spermatophyta</taxon>
        <taxon>Magnoliopsida</taxon>
        <taxon>Liliopsida</taxon>
        <taxon>Poales</taxon>
        <taxon>Poaceae</taxon>
        <taxon>PACMAD clade</taxon>
        <taxon>Panicoideae</taxon>
        <taxon>Panicodae</taxon>
        <taxon>Paniceae</taxon>
        <taxon>Panicinae</taxon>
        <taxon>Panicum</taxon>
        <taxon>Panicum sect. Hiantes</taxon>
    </lineage>
</organism>
<evidence type="ECO:0000313" key="3">
    <source>
        <dbReference type="Proteomes" id="UP000823388"/>
    </source>
</evidence>
<accession>A0A8T0XK11</accession>
<protein>
    <submittedName>
        <fullName evidence="2">Uncharacterized protein</fullName>
    </submittedName>
</protein>
<dbReference type="AlphaFoldDB" id="A0A8T0XK11"/>
<gene>
    <name evidence="2" type="ORF">PVAP13_1KG249500</name>
</gene>
<dbReference type="EMBL" id="CM029037">
    <property type="protein sequence ID" value="KAG2658286.1"/>
    <property type="molecule type" value="Genomic_DNA"/>
</dbReference>